<keyword evidence="3" id="KW-1185">Reference proteome</keyword>
<evidence type="ECO:0000313" key="2">
    <source>
        <dbReference type="EMBL" id="KAA8912799.1"/>
    </source>
</evidence>
<reference evidence="2" key="1">
    <citation type="journal article" date="2019" name="G3 (Bethesda)">
        <title>Genome Assemblies of Two Rare Opportunistic Yeast Pathogens: Diutina rugosa (syn. Candida rugosa) and Trichomonascus ciferrii (syn. Candida ciferrii).</title>
        <authorList>
            <person name="Mixao V."/>
            <person name="Saus E."/>
            <person name="Hansen A.P."/>
            <person name="Lass-Florl C."/>
            <person name="Gabaldon T."/>
        </authorList>
    </citation>
    <scope>NUCLEOTIDE SEQUENCE</scope>
    <source>
        <strain evidence="2">CBS 4856</strain>
    </source>
</reference>
<name>A0A642V456_9ASCO</name>
<accession>A0A642V456</accession>
<gene>
    <name evidence="2" type="ORF">TRICI_003380</name>
</gene>
<comment type="caution">
    <text evidence="2">The sequence shown here is derived from an EMBL/GenBank/DDBJ whole genome shotgun (WGS) entry which is preliminary data.</text>
</comment>
<evidence type="ECO:0000313" key="3">
    <source>
        <dbReference type="Proteomes" id="UP000761534"/>
    </source>
</evidence>
<dbReference type="Proteomes" id="UP000761534">
    <property type="component" value="Unassembled WGS sequence"/>
</dbReference>
<evidence type="ECO:0000256" key="1">
    <source>
        <dbReference type="SAM" id="MobiDB-lite"/>
    </source>
</evidence>
<feature type="region of interest" description="Disordered" evidence="1">
    <location>
        <begin position="71"/>
        <end position="93"/>
    </location>
</feature>
<protein>
    <submittedName>
        <fullName evidence="2">Uncharacterized protein</fullName>
    </submittedName>
</protein>
<dbReference type="VEuPathDB" id="FungiDB:TRICI_003380"/>
<proteinExistence type="predicted"/>
<dbReference type="EMBL" id="SWFS01000247">
    <property type="protein sequence ID" value="KAA8912799.1"/>
    <property type="molecule type" value="Genomic_DNA"/>
</dbReference>
<organism evidence="2 3">
    <name type="scientific">Trichomonascus ciferrii</name>
    <dbReference type="NCBI Taxonomy" id="44093"/>
    <lineage>
        <taxon>Eukaryota</taxon>
        <taxon>Fungi</taxon>
        <taxon>Dikarya</taxon>
        <taxon>Ascomycota</taxon>
        <taxon>Saccharomycotina</taxon>
        <taxon>Dipodascomycetes</taxon>
        <taxon>Dipodascales</taxon>
        <taxon>Trichomonascaceae</taxon>
        <taxon>Trichomonascus</taxon>
        <taxon>Trichomonascus ciferrii complex</taxon>
    </lineage>
</organism>
<dbReference type="AlphaFoldDB" id="A0A642V456"/>
<sequence length="93" mass="10419">MSFSALAIVVVEGKIQINRDRSPPHLKPVPQWLYDGSANCKNKTLPITSSEARVCIGFAKFRLLVDEKYPSTRDSAKRTQGVWGHAPRNKPNQ</sequence>